<evidence type="ECO:0000313" key="1">
    <source>
        <dbReference type="EnsemblMetazoa" id="PPA01998.1"/>
    </source>
</evidence>
<dbReference type="Proteomes" id="UP000005239">
    <property type="component" value="Unassembled WGS sequence"/>
</dbReference>
<gene>
    <name evidence="1" type="primary">WBGene00091552</name>
</gene>
<sequence>SRLHKGPPVALGSFRSSILSLRMILQMAAQVESATPNQIPDAAQDWMMEEDLKSLPRATKVNSLIFVRHLTETSFELNVNAPDNTDITRHILVDMEGGRRFYEPGDGIRIRVDPYHRGEGYEFHIVDIDSHGRVLEHLVFLVDTKFAI</sequence>
<accession>A0A8R1U5P2</accession>
<accession>A0A2A6CVM1</accession>
<reference evidence="1" key="2">
    <citation type="submission" date="2022-06" db="UniProtKB">
        <authorList>
            <consortium name="EnsemblMetazoa"/>
        </authorList>
    </citation>
    <scope>IDENTIFICATION</scope>
    <source>
        <strain evidence="1">PS312</strain>
    </source>
</reference>
<protein>
    <submittedName>
        <fullName evidence="1">Uncharacterized protein</fullName>
    </submittedName>
</protein>
<name>A0A2A6CVM1_PRIPA</name>
<dbReference type="EnsemblMetazoa" id="PPA01998.1">
    <property type="protein sequence ID" value="PPA01998.1"/>
    <property type="gene ID" value="WBGene00091552"/>
</dbReference>
<proteinExistence type="predicted"/>
<keyword evidence="2" id="KW-1185">Reference proteome</keyword>
<evidence type="ECO:0000313" key="2">
    <source>
        <dbReference type="Proteomes" id="UP000005239"/>
    </source>
</evidence>
<dbReference type="AlphaFoldDB" id="A0A2A6CVM1"/>
<reference evidence="2" key="1">
    <citation type="journal article" date="2008" name="Nat. Genet.">
        <title>The Pristionchus pacificus genome provides a unique perspective on nematode lifestyle and parasitism.</title>
        <authorList>
            <person name="Dieterich C."/>
            <person name="Clifton S.W."/>
            <person name="Schuster L.N."/>
            <person name="Chinwalla A."/>
            <person name="Delehaunty K."/>
            <person name="Dinkelacker I."/>
            <person name="Fulton L."/>
            <person name="Fulton R."/>
            <person name="Godfrey J."/>
            <person name="Minx P."/>
            <person name="Mitreva M."/>
            <person name="Roeseler W."/>
            <person name="Tian H."/>
            <person name="Witte H."/>
            <person name="Yang S.P."/>
            <person name="Wilson R.K."/>
            <person name="Sommer R.J."/>
        </authorList>
    </citation>
    <scope>NUCLEOTIDE SEQUENCE [LARGE SCALE GENOMIC DNA]</scope>
    <source>
        <strain evidence="2">PS312</strain>
    </source>
</reference>
<organism evidence="1 2">
    <name type="scientific">Pristionchus pacificus</name>
    <name type="common">Parasitic nematode worm</name>
    <dbReference type="NCBI Taxonomy" id="54126"/>
    <lineage>
        <taxon>Eukaryota</taxon>
        <taxon>Metazoa</taxon>
        <taxon>Ecdysozoa</taxon>
        <taxon>Nematoda</taxon>
        <taxon>Chromadorea</taxon>
        <taxon>Rhabditida</taxon>
        <taxon>Rhabditina</taxon>
        <taxon>Diplogasteromorpha</taxon>
        <taxon>Diplogasteroidea</taxon>
        <taxon>Neodiplogasteridae</taxon>
        <taxon>Pristionchus</taxon>
    </lineage>
</organism>